<evidence type="ECO:0000256" key="1">
    <source>
        <dbReference type="ARBA" id="ARBA00011900"/>
    </source>
</evidence>
<keyword evidence="3 6" id="KW-0808">Transferase</keyword>
<dbReference type="GO" id="GO:0003676">
    <property type="term" value="F:nucleic acid binding"/>
    <property type="evidence" value="ECO:0007669"/>
    <property type="project" value="InterPro"/>
</dbReference>
<evidence type="ECO:0000313" key="7">
    <source>
        <dbReference type="Proteomes" id="UP000193517"/>
    </source>
</evidence>
<dbReference type="Proteomes" id="UP000193517">
    <property type="component" value="Unassembled WGS sequence"/>
</dbReference>
<comment type="catalytic activity">
    <reaction evidence="5">
        <text>a 2'-deoxyadenosine in DNA + S-adenosyl-L-methionine = an N(6)-methyl-2'-deoxyadenosine in DNA + S-adenosyl-L-homocysteine + H(+)</text>
        <dbReference type="Rhea" id="RHEA:15197"/>
        <dbReference type="Rhea" id="RHEA-COMP:12418"/>
        <dbReference type="Rhea" id="RHEA-COMP:12419"/>
        <dbReference type="ChEBI" id="CHEBI:15378"/>
        <dbReference type="ChEBI" id="CHEBI:57856"/>
        <dbReference type="ChEBI" id="CHEBI:59789"/>
        <dbReference type="ChEBI" id="CHEBI:90615"/>
        <dbReference type="ChEBI" id="CHEBI:90616"/>
        <dbReference type="EC" id="2.1.1.72"/>
    </reaction>
</comment>
<reference evidence="6 7" key="1">
    <citation type="journal article" date="2016" name="Eur. J. Clin. Microbiol. Infect. Dis.">
        <title>Whole genome sequencing as a tool for phylogenetic analysis of clinical strains of Mitis group streptococci.</title>
        <authorList>
            <person name="Rasmussen L.H."/>
            <person name="Dargis R."/>
            <person name="Hojholt K."/>
            <person name="Christensen J.J."/>
            <person name="Skovgaard O."/>
            <person name="Justesen U.S."/>
            <person name="Rosenvinge F.S."/>
            <person name="Moser C."/>
            <person name="Lukjancenko O."/>
            <person name="Rasmussen S."/>
            <person name="Nielsen X.C."/>
        </authorList>
    </citation>
    <scope>NUCLEOTIDE SEQUENCE [LARGE SCALE GENOMIC DNA]</scope>
    <source>
        <strain evidence="6 7">OD_317805_11</strain>
    </source>
</reference>
<evidence type="ECO:0000256" key="5">
    <source>
        <dbReference type="ARBA" id="ARBA00047942"/>
    </source>
</evidence>
<evidence type="ECO:0000256" key="4">
    <source>
        <dbReference type="ARBA" id="ARBA00022691"/>
    </source>
</evidence>
<dbReference type="GO" id="GO:0009007">
    <property type="term" value="F:site-specific DNA-methyltransferase (adenine-specific) activity"/>
    <property type="evidence" value="ECO:0007669"/>
    <property type="project" value="UniProtKB-EC"/>
</dbReference>
<dbReference type="Pfam" id="PF02086">
    <property type="entry name" value="MethyltransfD12"/>
    <property type="match status" value="1"/>
</dbReference>
<dbReference type="PROSITE" id="PS00092">
    <property type="entry name" value="N6_MTASE"/>
    <property type="match status" value="1"/>
</dbReference>
<evidence type="ECO:0000313" key="6">
    <source>
        <dbReference type="EMBL" id="ORO99525.1"/>
    </source>
</evidence>
<dbReference type="InterPro" id="IPR002052">
    <property type="entry name" value="DNA_methylase_N6_adenine_CS"/>
</dbReference>
<keyword evidence="4" id="KW-0949">S-adenosyl-L-methionine</keyword>
<organism evidence="6 7">
    <name type="scientific">Streptococcus mitis</name>
    <dbReference type="NCBI Taxonomy" id="28037"/>
    <lineage>
        <taxon>Bacteria</taxon>
        <taxon>Bacillati</taxon>
        <taxon>Bacillota</taxon>
        <taxon>Bacilli</taxon>
        <taxon>Lactobacillales</taxon>
        <taxon>Streptococcaceae</taxon>
        <taxon>Streptococcus</taxon>
        <taxon>Streptococcus mitis group</taxon>
    </lineage>
</organism>
<dbReference type="Gene3D" id="3.40.50.150">
    <property type="entry name" value="Vaccinia Virus protein VP39"/>
    <property type="match status" value="2"/>
</dbReference>
<comment type="caution">
    <text evidence="6">The sequence shown here is derived from an EMBL/GenBank/DDBJ whole genome shotgun (WGS) entry which is preliminary data.</text>
</comment>
<gene>
    <name evidence="6" type="ORF">B7695_08295</name>
</gene>
<dbReference type="InterPro" id="IPR029063">
    <property type="entry name" value="SAM-dependent_MTases_sf"/>
</dbReference>
<dbReference type="GO" id="GO:0032259">
    <property type="term" value="P:methylation"/>
    <property type="evidence" value="ECO:0007669"/>
    <property type="project" value="UniProtKB-KW"/>
</dbReference>
<dbReference type="OrthoDB" id="9805629at2"/>
<evidence type="ECO:0000256" key="2">
    <source>
        <dbReference type="ARBA" id="ARBA00022603"/>
    </source>
</evidence>
<protein>
    <recommendedName>
        <fullName evidence="1">site-specific DNA-methyltransferase (adenine-specific)</fullName>
        <ecNumber evidence="1">2.1.1.72</ecNumber>
    </recommendedName>
</protein>
<evidence type="ECO:0000256" key="3">
    <source>
        <dbReference type="ARBA" id="ARBA00022679"/>
    </source>
</evidence>
<dbReference type="AlphaFoldDB" id="A0A1X1KJI8"/>
<accession>A0A1X1KJI8</accession>
<dbReference type="EC" id="2.1.1.72" evidence="1"/>
<name>A0A1X1KJI8_STRMT</name>
<dbReference type="PRINTS" id="PR00505">
    <property type="entry name" value="D12N6MTFRASE"/>
</dbReference>
<sequence length="335" mass="38991">MTTKYPKVNYIGNKEKLVTWLVDNFPIEGGIVLDAFSGGCSVSYELKKRGYEVITNDVLYSSFVVAKSIIENKDEQLDEEEIKKVLSIQITSEVREQYSWIENKLYFPEEVDELAKLVEYSKSLDGNKKYIMQSLIRRAMIRKLPYSRMNVPWNNIVKLRDEDYSYEKYGRRRAYHNVPFSQHILENLSSYNASVFDNGLNNTSHQEDILKLADTIKPVDLVYLDPPYPGTMNKYESFYGSFDRLFGKEISYIDLTKRETFLESILKIVSSFKNKTKYLVLSLNSNSTPSISEISQAFSDFGNVEVIERKHNYQVSGKKNKNNNFEQMLILKFDN</sequence>
<dbReference type="SUPFAM" id="SSF53335">
    <property type="entry name" value="S-adenosyl-L-methionine-dependent methyltransferases"/>
    <property type="match status" value="1"/>
</dbReference>
<proteinExistence type="predicted"/>
<dbReference type="EMBL" id="NCVK01000058">
    <property type="protein sequence ID" value="ORO99525.1"/>
    <property type="molecule type" value="Genomic_DNA"/>
</dbReference>
<dbReference type="InterPro" id="IPR012327">
    <property type="entry name" value="MeTrfase_D12"/>
</dbReference>
<dbReference type="RefSeq" id="WP_084891034.1">
    <property type="nucleotide sequence ID" value="NZ_NCVK01000058.1"/>
</dbReference>
<keyword evidence="2 6" id="KW-0489">Methyltransferase</keyword>
<dbReference type="GO" id="GO:0009307">
    <property type="term" value="P:DNA restriction-modification system"/>
    <property type="evidence" value="ECO:0007669"/>
    <property type="project" value="InterPro"/>
</dbReference>